<name>A0A917E9Y4_9HYPH</name>
<feature type="domain" description="HTH lysR-type" evidence="5">
    <location>
        <begin position="1"/>
        <end position="61"/>
    </location>
</feature>
<evidence type="ECO:0000313" key="6">
    <source>
        <dbReference type="EMBL" id="GGE15192.1"/>
    </source>
</evidence>
<keyword evidence="7" id="KW-1185">Reference proteome</keyword>
<reference evidence="6" key="1">
    <citation type="journal article" date="2014" name="Int. J. Syst. Evol. Microbiol.">
        <title>Complete genome sequence of Corynebacterium casei LMG S-19264T (=DSM 44701T), isolated from a smear-ripened cheese.</title>
        <authorList>
            <consortium name="US DOE Joint Genome Institute (JGI-PGF)"/>
            <person name="Walter F."/>
            <person name="Albersmeier A."/>
            <person name="Kalinowski J."/>
            <person name="Ruckert C."/>
        </authorList>
    </citation>
    <scope>NUCLEOTIDE SEQUENCE</scope>
    <source>
        <strain evidence="6">CGMCC 1.15367</strain>
    </source>
</reference>
<dbReference type="FunFam" id="1.10.10.10:FF:000001">
    <property type="entry name" value="LysR family transcriptional regulator"/>
    <property type="match status" value="1"/>
</dbReference>
<dbReference type="PRINTS" id="PR00039">
    <property type="entry name" value="HTHLYSR"/>
</dbReference>
<dbReference type="AlphaFoldDB" id="A0A917E9Y4"/>
<dbReference type="RefSeq" id="WP_188911286.1">
    <property type="nucleotide sequence ID" value="NZ_BMIQ01000006.1"/>
</dbReference>
<dbReference type="GO" id="GO:0003700">
    <property type="term" value="F:DNA-binding transcription factor activity"/>
    <property type="evidence" value="ECO:0007669"/>
    <property type="project" value="InterPro"/>
</dbReference>
<evidence type="ECO:0000256" key="2">
    <source>
        <dbReference type="ARBA" id="ARBA00023015"/>
    </source>
</evidence>
<dbReference type="GO" id="GO:0003677">
    <property type="term" value="F:DNA binding"/>
    <property type="evidence" value="ECO:0007669"/>
    <property type="project" value="UniProtKB-KW"/>
</dbReference>
<dbReference type="InterPro" id="IPR005119">
    <property type="entry name" value="LysR_subst-bd"/>
</dbReference>
<dbReference type="InterPro" id="IPR050176">
    <property type="entry name" value="LTTR"/>
</dbReference>
<accession>A0A917E9Y4</accession>
<evidence type="ECO:0000313" key="7">
    <source>
        <dbReference type="Proteomes" id="UP000644699"/>
    </source>
</evidence>
<evidence type="ECO:0000259" key="5">
    <source>
        <dbReference type="PROSITE" id="PS50931"/>
    </source>
</evidence>
<gene>
    <name evidence="6" type="ORF">GCM10011390_37870</name>
</gene>
<dbReference type="Proteomes" id="UP000644699">
    <property type="component" value="Unassembled WGS sequence"/>
</dbReference>
<reference evidence="6" key="2">
    <citation type="submission" date="2020-09" db="EMBL/GenBank/DDBJ databases">
        <authorList>
            <person name="Sun Q."/>
            <person name="Zhou Y."/>
        </authorList>
    </citation>
    <scope>NUCLEOTIDE SEQUENCE</scope>
    <source>
        <strain evidence="6">CGMCC 1.15367</strain>
    </source>
</reference>
<protein>
    <submittedName>
        <fullName evidence="6">LysR family transcriptional regulator</fullName>
    </submittedName>
</protein>
<dbReference type="PROSITE" id="PS50931">
    <property type="entry name" value="HTH_LYSR"/>
    <property type="match status" value="1"/>
</dbReference>
<evidence type="ECO:0000256" key="4">
    <source>
        <dbReference type="ARBA" id="ARBA00023163"/>
    </source>
</evidence>
<evidence type="ECO:0000256" key="3">
    <source>
        <dbReference type="ARBA" id="ARBA00023125"/>
    </source>
</evidence>
<dbReference type="SUPFAM" id="SSF46785">
    <property type="entry name" value="Winged helix' DNA-binding domain"/>
    <property type="match status" value="1"/>
</dbReference>
<keyword evidence="3" id="KW-0238">DNA-binding</keyword>
<dbReference type="InterPro" id="IPR036388">
    <property type="entry name" value="WH-like_DNA-bd_sf"/>
</dbReference>
<dbReference type="PANTHER" id="PTHR30579">
    <property type="entry name" value="TRANSCRIPTIONAL REGULATOR"/>
    <property type="match status" value="1"/>
</dbReference>
<dbReference type="SUPFAM" id="SSF53850">
    <property type="entry name" value="Periplasmic binding protein-like II"/>
    <property type="match status" value="1"/>
</dbReference>
<dbReference type="Gene3D" id="3.40.190.10">
    <property type="entry name" value="Periplasmic binding protein-like II"/>
    <property type="match status" value="2"/>
</dbReference>
<dbReference type="InterPro" id="IPR036390">
    <property type="entry name" value="WH_DNA-bd_sf"/>
</dbReference>
<dbReference type="PANTHER" id="PTHR30579:SF7">
    <property type="entry name" value="HTH-TYPE TRANSCRIPTIONAL REGULATOR LRHA-RELATED"/>
    <property type="match status" value="1"/>
</dbReference>
<sequence>MDFLAPDLLQALVAVAETGSFTAAARRLGLRQSTVSQRVRRLEAETGRRLFDRDTHRVALTPAGEAVLDHARRILALNERLQLHLAGVSLRGRLRFGASEDFVLSALPDVLAAFIRRHPEVDLELTAGLSETLRQSFDAGALDVILVKRGARDRGGRLAWQEPAAWVGRPDLDPDPGEPLPLLLYPPPSITRAMALDALDRAGRSWRVAFTSGSLSALSAAARAGIGVMPHSARLIPPGLGILPDKGGLPKLADLDFVVLGPGGRQPVAEALIAAILQWSASGRGRPALDAGPR</sequence>
<dbReference type="Pfam" id="PF03466">
    <property type="entry name" value="LysR_substrate"/>
    <property type="match status" value="1"/>
</dbReference>
<dbReference type="EMBL" id="BMIQ01000006">
    <property type="protein sequence ID" value="GGE15192.1"/>
    <property type="molecule type" value="Genomic_DNA"/>
</dbReference>
<dbReference type="Pfam" id="PF00126">
    <property type="entry name" value="HTH_1"/>
    <property type="match status" value="1"/>
</dbReference>
<keyword evidence="4" id="KW-0804">Transcription</keyword>
<keyword evidence="2" id="KW-0805">Transcription regulation</keyword>
<organism evidence="6 7">
    <name type="scientific">Aureimonas endophytica</name>
    <dbReference type="NCBI Taxonomy" id="2027858"/>
    <lineage>
        <taxon>Bacteria</taxon>
        <taxon>Pseudomonadati</taxon>
        <taxon>Pseudomonadota</taxon>
        <taxon>Alphaproteobacteria</taxon>
        <taxon>Hyphomicrobiales</taxon>
        <taxon>Aurantimonadaceae</taxon>
        <taxon>Aureimonas</taxon>
    </lineage>
</organism>
<comment type="similarity">
    <text evidence="1">Belongs to the LysR transcriptional regulatory family.</text>
</comment>
<proteinExistence type="inferred from homology"/>
<dbReference type="Gene3D" id="1.10.10.10">
    <property type="entry name" value="Winged helix-like DNA-binding domain superfamily/Winged helix DNA-binding domain"/>
    <property type="match status" value="1"/>
</dbReference>
<dbReference type="InterPro" id="IPR000847">
    <property type="entry name" value="LysR_HTH_N"/>
</dbReference>
<evidence type="ECO:0000256" key="1">
    <source>
        <dbReference type="ARBA" id="ARBA00009437"/>
    </source>
</evidence>
<comment type="caution">
    <text evidence="6">The sequence shown here is derived from an EMBL/GenBank/DDBJ whole genome shotgun (WGS) entry which is preliminary data.</text>
</comment>